<evidence type="ECO:0000313" key="2">
    <source>
        <dbReference type="Proteomes" id="UP000443353"/>
    </source>
</evidence>
<organism evidence="1 2">
    <name type="scientific">Massilia cellulosiltytica</name>
    <dbReference type="NCBI Taxonomy" id="2683234"/>
    <lineage>
        <taxon>Bacteria</taxon>
        <taxon>Pseudomonadati</taxon>
        <taxon>Pseudomonadota</taxon>
        <taxon>Betaproteobacteria</taxon>
        <taxon>Burkholderiales</taxon>
        <taxon>Oxalobacteraceae</taxon>
        <taxon>Telluria group</taxon>
        <taxon>Massilia</taxon>
    </lineage>
</organism>
<evidence type="ECO:0000313" key="1">
    <source>
        <dbReference type="EMBL" id="MVW62980.1"/>
    </source>
</evidence>
<dbReference type="EMBL" id="WSES01000007">
    <property type="protein sequence ID" value="MVW62980.1"/>
    <property type="molecule type" value="Genomic_DNA"/>
</dbReference>
<name>A0A7X3G3Y3_9BURK</name>
<keyword evidence="2" id="KW-1185">Reference proteome</keyword>
<dbReference type="AlphaFoldDB" id="A0A7X3G3Y3"/>
<dbReference type="Proteomes" id="UP000443353">
    <property type="component" value="Unassembled WGS sequence"/>
</dbReference>
<accession>A0A7X3G3Y3</accession>
<gene>
    <name evidence="1" type="ORF">GPY61_23970</name>
</gene>
<protein>
    <submittedName>
        <fullName evidence="1">Uncharacterized protein</fullName>
    </submittedName>
</protein>
<comment type="caution">
    <text evidence="1">The sequence shown here is derived from an EMBL/GenBank/DDBJ whole genome shotgun (WGS) entry which is preliminary data.</text>
</comment>
<reference evidence="1 2" key="1">
    <citation type="submission" date="2019-12" db="EMBL/GenBank/DDBJ databases">
        <authorList>
            <person name="Li C."/>
            <person name="Zhao J."/>
        </authorList>
    </citation>
    <scope>NUCLEOTIDE SEQUENCE [LARGE SCALE GENOMIC DNA]</scope>
    <source>
        <strain evidence="1 2">NEAU-DD11</strain>
    </source>
</reference>
<sequence length="59" mass="6746">MIERIDAIARKQGRDVLYLEFHPQAPGERKGHDYTRDPVRAGVPAGLGRHAVHWDECRP</sequence>
<proteinExistence type="predicted"/>
<dbReference type="RefSeq" id="WP_160410117.1">
    <property type="nucleotide sequence ID" value="NZ_WSES01000007.1"/>
</dbReference>